<dbReference type="EMBL" id="JAROCB010000003">
    <property type="protein sequence ID" value="MDN4598226.1"/>
    <property type="molecule type" value="Genomic_DNA"/>
</dbReference>
<dbReference type="Proteomes" id="UP001174210">
    <property type="component" value="Unassembled WGS sequence"/>
</dbReference>
<sequence length="73" mass="8266">MDSGMGVFTAYLVHTDPGAEDRTVELPLVTPLPPSRVRLPDPEDPGRVLVYELVTAEDWPREATYRFRGPEQR</sequence>
<proteinExistence type="predicted"/>
<dbReference type="RefSeq" id="WP_301219564.1">
    <property type="nucleotide sequence ID" value="NZ_JAROCB010000003.1"/>
</dbReference>
<organism evidence="1 2">
    <name type="scientific">Leifsonia virtsii</name>
    <dbReference type="NCBI Taxonomy" id="3035915"/>
    <lineage>
        <taxon>Bacteria</taxon>
        <taxon>Bacillati</taxon>
        <taxon>Actinomycetota</taxon>
        <taxon>Actinomycetes</taxon>
        <taxon>Micrococcales</taxon>
        <taxon>Microbacteriaceae</taxon>
        <taxon>Leifsonia</taxon>
    </lineage>
</organism>
<evidence type="ECO:0000313" key="1">
    <source>
        <dbReference type="EMBL" id="MDN4598226.1"/>
    </source>
</evidence>
<name>A0ABT8IZH4_9MICO</name>
<protein>
    <submittedName>
        <fullName evidence="1">Uncharacterized protein</fullName>
    </submittedName>
</protein>
<comment type="caution">
    <text evidence="1">The sequence shown here is derived from an EMBL/GenBank/DDBJ whole genome shotgun (WGS) entry which is preliminary data.</text>
</comment>
<reference evidence="1" key="1">
    <citation type="submission" date="2023-03" db="EMBL/GenBank/DDBJ databases">
        <title>MT1 and MT2 Draft Genomes of Novel Species.</title>
        <authorList>
            <person name="Venkateswaran K."/>
        </authorList>
    </citation>
    <scope>NUCLEOTIDE SEQUENCE</scope>
    <source>
        <strain evidence="1">F6_8S_P_1A</strain>
    </source>
</reference>
<accession>A0ABT8IZH4</accession>
<evidence type="ECO:0000313" key="2">
    <source>
        <dbReference type="Proteomes" id="UP001174210"/>
    </source>
</evidence>
<keyword evidence="2" id="KW-1185">Reference proteome</keyword>
<gene>
    <name evidence="1" type="ORF">P5G59_13825</name>
</gene>